<evidence type="ECO:0000256" key="2">
    <source>
        <dbReference type="ARBA" id="ARBA00005811"/>
    </source>
</evidence>
<dbReference type="InterPro" id="IPR003400">
    <property type="entry name" value="ExbD"/>
</dbReference>
<feature type="transmembrane region" description="Helical" evidence="8">
    <location>
        <begin position="20"/>
        <end position="38"/>
    </location>
</feature>
<keyword evidence="7" id="KW-0653">Protein transport</keyword>
<dbReference type="Gene3D" id="3.30.420.270">
    <property type="match status" value="1"/>
</dbReference>
<keyword evidence="5 8" id="KW-1133">Transmembrane helix</keyword>
<keyword evidence="3" id="KW-1003">Cell membrane</keyword>
<comment type="caution">
    <text evidence="9">The sequence shown here is derived from an EMBL/GenBank/DDBJ whole genome shotgun (WGS) entry which is preliminary data.</text>
</comment>
<keyword evidence="6 8" id="KW-0472">Membrane</keyword>
<protein>
    <submittedName>
        <fullName evidence="9">Biopolymer transporter ExbD</fullName>
    </submittedName>
</protein>
<gene>
    <name evidence="9" type="ORF">GCM10009114_08380</name>
</gene>
<evidence type="ECO:0000256" key="3">
    <source>
        <dbReference type="ARBA" id="ARBA00022475"/>
    </source>
</evidence>
<accession>A0ABP3WRK9</accession>
<keyword evidence="10" id="KW-1185">Reference proteome</keyword>
<evidence type="ECO:0000256" key="6">
    <source>
        <dbReference type="ARBA" id="ARBA00023136"/>
    </source>
</evidence>
<keyword evidence="4 7" id="KW-0812">Transmembrane</keyword>
<name>A0ABP3WRK9_9ALTE</name>
<proteinExistence type="inferred from homology"/>
<keyword evidence="7" id="KW-0813">Transport</keyword>
<dbReference type="Proteomes" id="UP001500359">
    <property type="component" value="Unassembled WGS sequence"/>
</dbReference>
<evidence type="ECO:0000256" key="1">
    <source>
        <dbReference type="ARBA" id="ARBA00004162"/>
    </source>
</evidence>
<evidence type="ECO:0000256" key="7">
    <source>
        <dbReference type="RuleBase" id="RU003879"/>
    </source>
</evidence>
<reference evidence="10" key="1">
    <citation type="journal article" date="2019" name="Int. J. Syst. Evol. Microbiol.">
        <title>The Global Catalogue of Microorganisms (GCM) 10K type strain sequencing project: providing services to taxonomists for standard genome sequencing and annotation.</title>
        <authorList>
            <consortium name="The Broad Institute Genomics Platform"/>
            <consortium name="The Broad Institute Genome Sequencing Center for Infectious Disease"/>
            <person name="Wu L."/>
            <person name="Ma J."/>
        </authorList>
    </citation>
    <scope>NUCLEOTIDE SEQUENCE [LARGE SCALE GENOMIC DNA]</scope>
    <source>
        <strain evidence="10">JCM 15896</strain>
    </source>
</reference>
<dbReference type="PANTHER" id="PTHR30558">
    <property type="entry name" value="EXBD MEMBRANE COMPONENT OF PMF-DRIVEN MACROMOLECULE IMPORT SYSTEM"/>
    <property type="match status" value="1"/>
</dbReference>
<evidence type="ECO:0000256" key="5">
    <source>
        <dbReference type="ARBA" id="ARBA00022989"/>
    </source>
</evidence>
<sequence length="136" mass="14981">MRKKKHGSADDEAQIDMTPMLDIVFIMLIFFIVTTSFVKETGLMANRPKTPDAPPPPSNARTLAIRIDQNGTIVMDNREVDIRRVVANIQSFLAENNTDSAAIQAHPKTKHGVVVEVMNQAKEAGIDKVSILVKEG</sequence>
<comment type="subcellular location">
    <subcellularLocation>
        <location evidence="1">Cell membrane</location>
        <topology evidence="1">Single-pass membrane protein</topology>
    </subcellularLocation>
    <subcellularLocation>
        <location evidence="7">Cell membrane</location>
        <topology evidence="7">Single-pass type II membrane protein</topology>
    </subcellularLocation>
</comment>
<evidence type="ECO:0000313" key="9">
    <source>
        <dbReference type="EMBL" id="GAA0854015.1"/>
    </source>
</evidence>
<dbReference type="EMBL" id="BAAAFD010000002">
    <property type="protein sequence ID" value="GAA0854015.1"/>
    <property type="molecule type" value="Genomic_DNA"/>
</dbReference>
<dbReference type="RefSeq" id="WP_343856844.1">
    <property type="nucleotide sequence ID" value="NZ_BAAAFD010000002.1"/>
</dbReference>
<evidence type="ECO:0000256" key="8">
    <source>
        <dbReference type="SAM" id="Phobius"/>
    </source>
</evidence>
<evidence type="ECO:0000256" key="4">
    <source>
        <dbReference type="ARBA" id="ARBA00022692"/>
    </source>
</evidence>
<organism evidence="9 10">
    <name type="scientific">Aliiglaciecola litoralis</name>
    <dbReference type="NCBI Taxonomy" id="582857"/>
    <lineage>
        <taxon>Bacteria</taxon>
        <taxon>Pseudomonadati</taxon>
        <taxon>Pseudomonadota</taxon>
        <taxon>Gammaproteobacteria</taxon>
        <taxon>Alteromonadales</taxon>
        <taxon>Alteromonadaceae</taxon>
        <taxon>Aliiglaciecola</taxon>
    </lineage>
</organism>
<comment type="similarity">
    <text evidence="2 7">Belongs to the ExbD/TolR family.</text>
</comment>
<dbReference type="PANTHER" id="PTHR30558:SF13">
    <property type="entry name" value="BIOPOLYMER TRANSPORT PROTEIN EXBD2"/>
    <property type="match status" value="1"/>
</dbReference>
<evidence type="ECO:0000313" key="10">
    <source>
        <dbReference type="Proteomes" id="UP001500359"/>
    </source>
</evidence>
<dbReference type="Pfam" id="PF02472">
    <property type="entry name" value="ExbD"/>
    <property type="match status" value="1"/>
</dbReference>